<dbReference type="EMBL" id="CCND01000006">
    <property type="protein sequence ID" value="CDX51644.1"/>
    <property type="molecule type" value="Genomic_DNA"/>
</dbReference>
<accession>A0A0K2VR44</accession>
<gene>
    <name evidence="1" type="ORF">MPL1032_140007</name>
</gene>
<evidence type="ECO:0000313" key="1">
    <source>
        <dbReference type="EMBL" id="CDX51644.1"/>
    </source>
</evidence>
<dbReference type="AlphaFoldDB" id="A0A0K2VR44"/>
<protein>
    <submittedName>
        <fullName evidence="1">Uncharacterized protein</fullName>
    </submittedName>
</protein>
<evidence type="ECO:0000313" key="2">
    <source>
        <dbReference type="Proteomes" id="UP000182888"/>
    </source>
</evidence>
<organism evidence="1 2">
    <name type="scientific">Mesorhizobium plurifarium</name>
    <dbReference type="NCBI Taxonomy" id="69974"/>
    <lineage>
        <taxon>Bacteria</taxon>
        <taxon>Pseudomonadati</taxon>
        <taxon>Pseudomonadota</taxon>
        <taxon>Alphaproteobacteria</taxon>
        <taxon>Hyphomicrobiales</taxon>
        <taxon>Phyllobacteriaceae</taxon>
        <taxon>Mesorhizobium</taxon>
    </lineage>
</organism>
<proteinExistence type="predicted"/>
<name>A0A0K2VR44_MESPL</name>
<dbReference type="Proteomes" id="UP000182888">
    <property type="component" value="Unassembled WGS sequence"/>
</dbReference>
<reference evidence="2" key="1">
    <citation type="submission" date="2014-08" db="EMBL/GenBank/DDBJ databases">
        <authorList>
            <person name="Edwards T."/>
        </authorList>
    </citation>
    <scope>NUCLEOTIDE SEQUENCE [LARGE SCALE GENOMIC DNA]</scope>
</reference>
<sequence length="57" mass="6179">MKVSELTTGPSRRYDGIATRLSPLSLHNINKLGSSRRHVISLAALAKNIDAMSLVCD</sequence>